<proteinExistence type="inferred from homology"/>
<dbReference type="OrthoDB" id="288726at2759"/>
<dbReference type="InterPro" id="IPR006035">
    <property type="entry name" value="Ureohydrolase"/>
</dbReference>
<dbReference type="OMA" id="DEHCAGP"/>
<dbReference type="Gene3D" id="3.40.800.10">
    <property type="entry name" value="Ureohydrolase domain"/>
    <property type="match status" value="1"/>
</dbReference>
<organism evidence="5 6">
    <name type="scientific">Penicillium roqueforti (strain FM164)</name>
    <dbReference type="NCBI Taxonomy" id="1365484"/>
    <lineage>
        <taxon>Eukaryota</taxon>
        <taxon>Fungi</taxon>
        <taxon>Dikarya</taxon>
        <taxon>Ascomycota</taxon>
        <taxon>Pezizomycotina</taxon>
        <taxon>Eurotiomycetes</taxon>
        <taxon>Eurotiomycetidae</taxon>
        <taxon>Eurotiales</taxon>
        <taxon>Aspergillaceae</taxon>
        <taxon>Penicillium</taxon>
    </lineage>
</organism>
<dbReference type="Proteomes" id="UP000030686">
    <property type="component" value="Unassembled WGS sequence"/>
</dbReference>
<evidence type="ECO:0000256" key="2">
    <source>
        <dbReference type="ARBA" id="ARBA00022801"/>
    </source>
</evidence>
<dbReference type="PROSITE" id="PS01053">
    <property type="entry name" value="ARGINASE_1"/>
    <property type="match status" value="1"/>
</dbReference>
<comment type="similarity">
    <text evidence="3 4">Belongs to the arginase family.</text>
</comment>
<evidence type="ECO:0000256" key="1">
    <source>
        <dbReference type="ARBA" id="ARBA00022723"/>
    </source>
</evidence>
<dbReference type="GO" id="GO:0046872">
    <property type="term" value="F:metal ion binding"/>
    <property type="evidence" value="ECO:0007669"/>
    <property type="project" value="UniProtKB-KW"/>
</dbReference>
<keyword evidence="1" id="KW-0479">Metal-binding</keyword>
<accession>W6PXQ6</accession>
<dbReference type="EMBL" id="HG792015">
    <property type="protein sequence ID" value="CDM29018.1"/>
    <property type="molecule type" value="Genomic_DNA"/>
</dbReference>
<dbReference type="GO" id="GO:0033389">
    <property type="term" value="P:putrescine biosynthetic process from arginine, via agmatine"/>
    <property type="evidence" value="ECO:0007669"/>
    <property type="project" value="TreeGrafter"/>
</dbReference>
<dbReference type="PROSITE" id="PS51409">
    <property type="entry name" value="ARGINASE_2"/>
    <property type="match status" value="1"/>
</dbReference>
<dbReference type="STRING" id="1365484.W6PXQ6"/>
<sequence length="108" mass="12186">MIDKIRINDIIRRIVNTVGDNYVYISIDIDVLDPAFTPATGTIEPGGWTRRELLRILYGLSQAGLPIIGVDVVEFAPMYDNKAETTVITVTQIIYELLRWMVHVPVKA</sequence>
<dbReference type="InterPro" id="IPR020855">
    <property type="entry name" value="Ureohydrolase_Mn_BS"/>
</dbReference>
<keyword evidence="6" id="KW-1185">Reference proteome</keyword>
<name>W6PXQ6_PENRF</name>
<dbReference type="GO" id="GO:0008783">
    <property type="term" value="F:agmatinase activity"/>
    <property type="evidence" value="ECO:0007669"/>
    <property type="project" value="TreeGrafter"/>
</dbReference>
<dbReference type="Pfam" id="PF00491">
    <property type="entry name" value="Arginase"/>
    <property type="match status" value="1"/>
</dbReference>
<dbReference type="PANTHER" id="PTHR11358">
    <property type="entry name" value="ARGINASE/AGMATINASE"/>
    <property type="match status" value="1"/>
</dbReference>
<evidence type="ECO:0000313" key="5">
    <source>
        <dbReference type="EMBL" id="CDM29018.1"/>
    </source>
</evidence>
<evidence type="ECO:0000256" key="4">
    <source>
        <dbReference type="RuleBase" id="RU003684"/>
    </source>
</evidence>
<evidence type="ECO:0000256" key="3">
    <source>
        <dbReference type="PROSITE-ProRule" id="PRU00742"/>
    </source>
</evidence>
<evidence type="ECO:0000313" key="6">
    <source>
        <dbReference type="Proteomes" id="UP000030686"/>
    </source>
</evidence>
<reference evidence="5" key="1">
    <citation type="journal article" date="2014" name="Nat. Commun.">
        <title>Multiple recent horizontal transfers of a large genomic region in cheese making fungi.</title>
        <authorList>
            <person name="Cheeseman K."/>
            <person name="Ropars J."/>
            <person name="Renault P."/>
            <person name="Dupont J."/>
            <person name="Gouzy J."/>
            <person name="Branca A."/>
            <person name="Abraham A.L."/>
            <person name="Ceppi M."/>
            <person name="Conseiller E."/>
            <person name="Debuchy R."/>
            <person name="Malagnac F."/>
            <person name="Goarin A."/>
            <person name="Silar P."/>
            <person name="Lacoste S."/>
            <person name="Sallet E."/>
            <person name="Bensimon A."/>
            <person name="Giraud T."/>
            <person name="Brygoo Y."/>
        </authorList>
    </citation>
    <scope>NUCLEOTIDE SEQUENCE [LARGE SCALE GENOMIC DNA]</scope>
    <source>
        <strain evidence="5">FM164</strain>
    </source>
</reference>
<protein>
    <submittedName>
        <fullName evidence="5">Ureohydrolase</fullName>
    </submittedName>
</protein>
<dbReference type="AlphaFoldDB" id="W6PXQ6"/>
<keyword evidence="2 4" id="KW-0378">Hydrolase</keyword>
<gene>
    <name evidence="5" type="ORF">PROQFM164_S01g002829</name>
</gene>
<dbReference type="PANTHER" id="PTHR11358:SF30">
    <property type="entry name" value="AGMATINASE 1-RELATED"/>
    <property type="match status" value="1"/>
</dbReference>
<dbReference type="SUPFAM" id="SSF52768">
    <property type="entry name" value="Arginase/deacetylase"/>
    <property type="match status" value="1"/>
</dbReference>
<dbReference type="InterPro" id="IPR023696">
    <property type="entry name" value="Ureohydrolase_dom_sf"/>
</dbReference>